<keyword evidence="7 13" id="KW-0812">Transmembrane</keyword>
<feature type="transmembrane region" description="Helical" evidence="13">
    <location>
        <begin position="267"/>
        <end position="287"/>
    </location>
</feature>
<evidence type="ECO:0000256" key="5">
    <source>
        <dbReference type="ARBA" id="ARBA00022676"/>
    </source>
</evidence>
<evidence type="ECO:0000256" key="2">
    <source>
        <dbReference type="ARBA" id="ARBA00004687"/>
    </source>
</evidence>
<keyword evidence="6 13" id="KW-0808">Transferase</keyword>
<keyword evidence="4 13" id="KW-0337">GPI-anchor biosynthesis</keyword>
<keyword evidence="10 13" id="KW-0472">Membrane</keyword>
<sequence>MTVLAIMNAVTLGFMLRLLLILYGEWQDRTMLVKYTDVDYYVFTDAAEFITKGLSPYLHPTYRYTPLLAWILQPNIYFLQMFGKLLFILFDVLSGYLIYSILKSLGNNTERSNICAYLWLFNPIAATVSSRGNAESIMAFLVLFTMKMLHEGKITIAGMFYGLSVHFKIYPVIYALPVYLYLDDGKKKLMTDSGILRWMIHILWPNKKRLIFITLSVTVFGLCTGFCYHWYGWEFLHQTYLYHVTRKDIHHNFSVYFYMLYLIADSGYITAIGLITFIPQMLLLLVFSIRYHQNLPLCWFLNTFTFVTYNKVCTSQGLWLGFAYLLEFEGWNTLIFLWISGLIFFIINIYVMNVILQSYIEESYDTTDSEYLFTRLKPHINKKKIE</sequence>
<comment type="subcellular location">
    <subcellularLocation>
        <location evidence="1 13">Endoplasmic reticulum membrane</location>
        <topology evidence="1 13">Multi-pass membrane protein</topology>
    </subcellularLocation>
</comment>
<evidence type="ECO:0000256" key="4">
    <source>
        <dbReference type="ARBA" id="ARBA00022502"/>
    </source>
</evidence>
<gene>
    <name evidence="14" type="ORF">KUTeg_020023</name>
</gene>
<evidence type="ECO:0000256" key="7">
    <source>
        <dbReference type="ARBA" id="ARBA00022692"/>
    </source>
</evidence>
<evidence type="ECO:0000256" key="10">
    <source>
        <dbReference type="ARBA" id="ARBA00023136"/>
    </source>
</evidence>
<feature type="transmembrane region" description="Helical" evidence="13">
    <location>
        <begin position="334"/>
        <end position="356"/>
    </location>
</feature>
<protein>
    <recommendedName>
        <fullName evidence="12 13">GPI alpha-1,4-mannosyltransferase I, catalytic subunit</fullName>
        <ecNumber evidence="13">2.4.1.-</ecNumber>
    </recommendedName>
    <alternativeName>
        <fullName evidence="13">GPI mannosyltransferase I</fullName>
    </alternativeName>
</protein>
<dbReference type="EMBL" id="JARBDR010000917">
    <property type="protein sequence ID" value="KAJ8303627.1"/>
    <property type="molecule type" value="Genomic_DNA"/>
</dbReference>
<evidence type="ECO:0000256" key="8">
    <source>
        <dbReference type="ARBA" id="ARBA00022824"/>
    </source>
</evidence>
<feature type="transmembrane region" description="Helical" evidence="13">
    <location>
        <begin position="78"/>
        <end position="102"/>
    </location>
</feature>
<dbReference type="PANTHER" id="PTHR12886">
    <property type="entry name" value="PIG-M MANNOSYLTRANSFERASE"/>
    <property type="match status" value="1"/>
</dbReference>
<dbReference type="InterPro" id="IPR007704">
    <property type="entry name" value="PIG-M"/>
</dbReference>
<feature type="transmembrane region" description="Helical" evidence="13">
    <location>
        <begin position="154"/>
        <end position="182"/>
    </location>
</feature>
<reference evidence="14 15" key="1">
    <citation type="submission" date="2022-12" db="EMBL/GenBank/DDBJ databases">
        <title>Chromosome-level genome of Tegillarca granosa.</title>
        <authorList>
            <person name="Kim J."/>
        </authorList>
    </citation>
    <scope>NUCLEOTIDE SEQUENCE [LARGE SCALE GENOMIC DNA]</scope>
    <source>
        <strain evidence="14">Teg-2019</strain>
        <tissue evidence="14">Adductor muscle</tissue>
    </source>
</reference>
<evidence type="ECO:0000313" key="15">
    <source>
        <dbReference type="Proteomes" id="UP001217089"/>
    </source>
</evidence>
<evidence type="ECO:0000256" key="3">
    <source>
        <dbReference type="ARBA" id="ARBA00011071"/>
    </source>
</evidence>
<evidence type="ECO:0000256" key="6">
    <source>
        <dbReference type="ARBA" id="ARBA00022679"/>
    </source>
</evidence>
<dbReference type="Proteomes" id="UP001217089">
    <property type="component" value="Unassembled WGS sequence"/>
</dbReference>
<evidence type="ECO:0000256" key="12">
    <source>
        <dbReference type="ARBA" id="ARBA00093608"/>
    </source>
</evidence>
<organism evidence="14 15">
    <name type="scientific">Tegillarca granosa</name>
    <name type="common">Malaysian cockle</name>
    <name type="synonym">Anadara granosa</name>
    <dbReference type="NCBI Taxonomy" id="220873"/>
    <lineage>
        <taxon>Eukaryota</taxon>
        <taxon>Metazoa</taxon>
        <taxon>Spiralia</taxon>
        <taxon>Lophotrochozoa</taxon>
        <taxon>Mollusca</taxon>
        <taxon>Bivalvia</taxon>
        <taxon>Autobranchia</taxon>
        <taxon>Pteriomorphia</taxon>
        <taxon>Arcoida</taxon>
        <taxon>Arcoidea</taxon>
        <taxon>Arcidae</taxon>
        <taxon>Tegillarca</taxon>
    </lineage>
</organism>
<evidence type="ECO:0000256" key="1">
    <source>
        <dbReference type="ARBA" id="ARBA00004477"/>
    </source>
</evidence>
<evidence type="ECO:0000256" key="11">
    <source>
        <dbReference type="ARBA" id="ARBA00093408"/>
    </source>
</evidence>
<feature type="transmembrane region" description="Helical" evidence="13">
    <location>
        <begin position="114"/>
        <end position="134"/>
    </location>
</feature>
<comment type="similarity">
    <text evidence="3 13">Belongs to the PIGM family.</text>
</comment>
<evidence type="ECO:0000313" key="14">
    <source>
        <dbReference type="EMBL" id="KAJ8303627.1"/>
    </source>
</evidence>
<dbReference type="PANTHER" id="PTHR12886:SF0">
    <property type="entry name" value="GPI MANNOSYLTRANSFERASE 1"/>
    <property type="match status" value="1"/>
</dbReference>
<keyword evidence="8 13" id="KW-0256">Endoplasmic reticulum</keyword>
<keyword evidence="9 13" id="KW-1133">Transmembrane helix</keyword>
<accession>A0ABQ9EJ81</accession>
<name>A0ABQ9EJ81_TEGGR</name>
<comment type="function">
    <text evidence="11 13">Catalytic subunit of the glycosylphosphatidylinositol-mannosyltransferase I complex which catalyzes the transfer of the first mannose, via an alpha-1,4 bond from a dolichol-phosphate-mannose (Dol-P-Man) to the glucosaminyl acyl phosphatidylinositol (GlcN-(acyl)PI) intermediate to generate alpha-D-Man-(1-&gt;4)-alpha-D-GlcN-(1-&gt;6)-(1-radyl,2-acyl-sn-glycero-3-phospho)-2-acyl-inositol and participates in the sixth step of the glycosylphosphatidylinositol-anchor biosynthesis.</text>
</comment>
<keyword evidence="5 13" id="KW-0328">Glycosyltransferase</keyword>
<comment type="pathway">
    <text evidence="2 13">Glycolipid biosynthesis; glycosylphosphatidylinositol-anchor biosynthesis.</text>
</comment>
<feature type="transmembrane region" description="Helical" evidence="13">
    <location>
        <begin position="6"/>
        <end position="26"/>
    </location>
</feature>
<dbReference type="EC" id="2.4.1.-" evidence="13"/>
<proteinExistence type="inferred from homology"/>
<feature type="transmembrane region" description="Helical" evidence="13">
    <location>
        <begin position="299"/>
        <end position="322"/>
    </location>
</feature>
<dbReference type="Pfam" id="PF05007">
    <property type="entry name" value="Mannosyl_trans"/>
    <property type="match status" value="1"/>
</dbReference>
<keyword evidence="15" id="KW-1185">Reference proteome</keyword>
<feature type="transmembrane region" description="Helical" evidence="13">
    <location>
        <begin position="210"/>
        <end position="231"/>
    </location>
</feature>
<comment type="caution">
    <text evidence="14">The sequence shown here is derived from an EMBL/GenBank/DDBJ whole genome shotgun (WGS) entry which is preliminary data.</text>
</comment>
<evidence type="ECO:0000256" key="13">
    <source>
        <dbReference type="RuleBase" id="RU365064"/>
    </source>
</evidence>
<evidence type="ECO:0000256" key="9">
    <source>
        <dbReference type="ARBA" id="ARBA00022989"/>
    </source>
</evidence>